<evidence type="ECO:0000313" key="1">
    <source>
        <dbReference type="EMBL" id="KAF2535526.1"/>
    </source>
</evidence>
<proteinExistence type="predicted"/>
<dbReference type="EMBL" id="QGKW02002228">
    <property type="protein sequence ID" value="KAF2535526.1"/>
    <property type="molecule type" value="Genomic_DNA"/>
</dbReference>
<sequence>MKKKGDAGQLAGNPSISISISDQLRLFACSSFLQSSAKERSSIPIAPIHLNYGPDLQSLFQTSDLDLRGNSS</sequence>
<gene>
    <name evidence="1" type="ORF">F2Q68_00020891</name>
</gene>
<protein>
    <submittedName>
        <fullName evidence="1">Uncharacterized protein</fullName>
    </submittedName>
</protein>
<accession>A0A8S9FT15</accession>
<evidence type="ECO:0000313" key="2">
    <source>
        <dbReference type="Proteomes" id="UP000712281"/>
    </source>
</evidence>
<organism evidence="1 2">
    <name type="scientific">Brassica cretica</name>
    <name type="common">Mustard</name>
    <dbReference type="NCBI Taxonomy" id="69181"/>
    <lineage>
        <taxon>Eukaryota</taxon>
        <taxon>Viridiplantae</taxon>
        <taxon>Streptophyta</taxon>
        <taxon>Embryophyta</taxon>
        <taxon>Tracheophyta</taxon>
        <taxon>Spermatophyta</taxon>
        <taxon>Magnoliopsida</taxon>
        <taxon>eudicotyledons</taxon>
        <taxon>Gunneridae</taxon>
        <taxon>Pentapetalae</taxon>
        <taxon>rosids</taxon>
        <taxon>malvids</taxon>
        <taxon>Brassicales</taxon>
        <taxon>Brassicaceae</taxon>
        <taxon>Brassiceae</taxon>
        <taxon>Brassica</taxon>
    </lineage>
</organism>
<dbReference type="Proteomes" id="UP000712281">
    <property type="component" value="Unassembled WGS sequence"/>
</dbReference>
<comment type="caution">
    <text evidence="1">The sequence shown here is derived from an EMBL/GenBank/DDBJ whole genome shotgun (WGS) entry which is preliminary data.</text>
</comment>
<reference evidence="1" key="1">
    <citation type="submission" date="2019-12" db="EMBL/GenBank/DDBJ databases">
        <title>Genome sequencing and annotation of Brassica cretica.</title>
        <authorList>
            <person name="Studholme D.J."/>
            <person name="Sarris P.F."/>
        </authorList>
    </citation>
    <scope>NUCLEOTIDE SEQUENCE</scope>
    <source>
        <strain evidence="1">PFS-001/15</strain>
        <tissue evidence="1">Leaf</tissue>
    </source>
</reference>
<name>A0A8S9FT15_BRACR</name>
<dbReference type="AlphaFoldDB" id="A0A8S9FT15"/>